<dbReference type="EMBL" id="QZDO01000018">
    <property type="protein sequence ID" value="RJL75417.1"/>
    <property type="molecule type" value="Genomic_DNA"/>
</dbReference>
<evidence type="ECO:0000259" key="1">
    <source>
        <dbReference type="PROSITE" id="PS50994"/>
    </source>
</evidence>
<evidence type="ECO:0000313" key="5">
    <source>
        <dbReference type="Proteomes" id="UP000266633"/>
    </source>
</evidence>
<dbReference type="InterPro" id="IPR055247">
    <property type="entry name" value="InsJ-like_HTH"/>
</dbReference>
<evidence type="ECO:0000313" key="4">
    <source>
        <dbReference type="Proteomes" id="UP000245055"/>
    </source>
</evidence>
<keyword evidence="5" id="KW-1185">Reference proteome</keyword>
<dbReference type="Pfam" id="PF13518">
    <property type="entry name" value="HTH_28"/>
    <property type="match status" value="1"/>
</dbReference>
<dbReference type="Proteomes" id="UP000266633">
    <property type="component" value="Unassembled WGS sequence"/>
</dbReference>
<name>A0AAP2D1J9_9GAMM</name>
<dbReference type="InterPro" id="IPR047656">
    <property type="entry name" value="IS481-like_transpos"/>
</dbReference>
<reference evidence="2 4" key="1">
    <citation type="submission" date="2018-05" db="EMBL/GenBank/DDBJ databases">
        <title>Genomic diversity of pathogens causing Blackleg of Potato in Pakistan.</title>
        <authorList>
            <person name="Sarfraz S."/>
            <person name="Riaz K."/>
            <person name="Oulghazi S."/>
            <person name="Cigna J."/>
            <person name="Sahi S.T."/>
            <person name="Khan S.H."/>
            <person name="Hameed A."/>
            <person name="Faure D."/>
        </authorList>
    </citation>
    <scope>NUCLEOTIDE SEQUENCE [LARGE SCALE GENOMIC DNA]</scope>
    <source>
        <strain evidence="2 4">SS70</strain>
    </source>
</reference>
<dbReference type="AlphaFoldDB" id="A0AAP2D1J9"/>
<dbReference type="GO" id="GO:0003676">
    <property type="term" value="F:nucleic acid binding"/>
    <property type="evidence" value="ECO:0007669"/>
    <property type="project" value="InterPro"/>
</dbReference>
<dbReference type="PROSITE" id="PS50994">
    <property type="entry name" value="INTEGRASE"/>
    <property type="match status" value="1"/>
</dbReference>
<dbReference type="NCBIfam" id="NF033577">
    <property type="entry name" value="transpos_IS481"/>
    <property type="match status" value="1"/>
</dbReference>
<dbReference type="GeneID" id="49321341"/>
<dbReference type="RefSeq" id="WP_024105220.1">
    <property type="nucleotide sequence ID" value="NZ_CP031560.1"/>
</dbReference>
<dbReference type="SUPFAM" id="SSF53098">
    <property type="entry name" value="Ribonuclease H-like"/>
    <property type="match status" value="1"/>
</dbReference>
<organism evidence="2 4">
    <name type="scientific">Dickeya dianthicola</name>
    <dbReference type="NCBI Taxonomy" id="204039"/>
    <lineage>
        <taxon>Bacteria</taxon>
        <taxon>Pseudomonadati</taxon>
        <taxon>Pseudomonadota</taxon>
        <taxon>Gammaproteobacteria</taxon>
        <taxon>Enterobacterales</taxon>
        <taxon>Pectobacteriaceae</taxon>
        <taxon>Dickeya</taxon>
    </lineage>
</organism>
<dbReference type="InterPro" id="IPR036397">
    <property type="entry name" value="RNaseH_sf"/>
</dbReference>
<dbReference type="GO" id="GO:0015074">
    <property type="term" value="P:DNA integration"/>
    <property type="evidence" value="ECO:0007669"/>
    <property type="project" value="InterPro"/>
</dbReference>
<reference evidence="3 5" key="2">
    <citation type="submission" date="2018-09" db="EMBL/GenBank/DDBJ databases">
        <title>Phylogenetic diversity of Pectobacterium and Dickeya strains causing blackleg disease of potato in Morocco.</title>
        <authorList>
            <person name="Oulghazi S."/>
            <person name="Moumni M."/>
            <person name="Faure D."/>
        </authorList>
    </citation>
    <scope>NUCLEOTIDE SEQUENCE [LARGE SCALE GENOMIC DNA]</scope>
    <source>
        <strain evidence="3 5">S4.16.03.LID</strain>
    </source>
</reference>
<feature type="domain" description="Integrase catalytic" evidence="1">
    <location>
        <begin position="129"/>
        <end position="287"/>
    </location>
</feature>
<dbReference type="SUPFAM" id="SSF46689">
    <property type="entry name" value="Homeodomain-like"/>
    <property type="match status" value="1"/>
</dbReference>
<dbReference type="Pfam" id="PF00665">
    <property type="entry name" value="rve"/>
    <property type="match status" value="1"/>
</dbReference>
<proteinExistence type="predicted"/>
<gene>
    <name evidence="3" type="ORF">D5077_05915</name>
    <name evidence="2" type="ORF">DF213_13680</name>
</gene>
<dbReference type="InterPro" id="IPR009057">
    <property type="entry name" value="Homeodomain-like_sf"/>
</dbReference>
<evidence type="ECO:0000313" key="3">
    <source>
        <dbReference type="EMBL" id="RJL75417.1"/>
    </source>
</evidence>
<dbReference type="Proteomes" id="UP000245055">
    <property type="component" value="Unassembled WGS sequence"/>
</dbReference>
<dbReference type="InterPro" id="IPR001584">
    <property type="entry name" value="Integrase_cat-core"/>
</dbReference>
<dbReference type="Gene3D" id="3.30.420.10">
    <property type="entry name" value="Ribonuclease H-like superfamily/Ribonuclease H"/>
    <property type="match status" value="1"/>
</dbReference>
<accession>A0AAP2D1J9</accession>
<protein>
    <submittedName>
        <fullName evidence="2">IS481 family transposase</fullName>
    </submittedName>
</protein>
<sequence length="325" mass="38297">MDREIQQRLLWVKLYETSGDAGLVCRRCGISRPTLRKWWHRYLVQGIVSLENHSRRPKRSPATKTGPNEVALILELRTLRNLGARRIQSELKRLRSLSLSLAMATIYKILCRYQVKPVVKFRRKADFIRYERPVPGDRVQMDTCKIGPGLYQYISVDDCTRYRVLRLYSRRTAANTLDFIDGVIEEMPFPIQRIQTDRGREFFAVKVQEKLKKYGIKFRPNKPVSPHLNGKAEPSQKTDKAEFYATVDLTATGLKNLLAEWQHDYNWERPHSAHHGKTPMERYFELAEQTRFSDAVHANYHPDEEHIQEQNYKLELELRKLKRCL</sequence>
<evidence type="ECO:0000313" key="2">
    <source>
        <dbReference type="EMBL" id="PWD72183.1"/>
    </source>
</evidence>
<dbReference type="EMBL" id="QESZ01000019">
    <property type="protein sequence ID" value="PWD72183.1"/>
    <property type="molecule type" value="Genomic_DNA"/>
</dbReference>
<comment type="caution">
    <text evidence="2">The sequence shown here is derived from an EMBL/GenBank/DDBJ whole genome shotgun (WGS) entry which is preliminary data.</text>
</comment>
<dbReference type="InterPro" id="IPR012337">
    <property type="entry name" value="RNaseH-like_sf"/>
</dbReference>